<sequence>MTTLPDTRSFATVAIGDELTPLDLPITRTLIVSTAIATRDYQVVHHDPSIAAERGSQDIIMNILTSNAFVGRFVTDWTGPNSFIRSVKVRLGAPNYPGDTMVITGSVTAKDDVNKVVTVAVKGSNSMGDHMNATVEVILP</sequence>
<evidence type="ECO:0000313" key="3">
    <source>
        <dbReference type="EMBL" id="CAB4760985.1"/>
    </source>
</evidence>
<dbReference type="InterPro" id="IPR029069">
    <property type="entry name" value="HotDog_dom_sf"/>
</dbReference>
<dbReference type="EMBL" id="CAFAAL010000050">
    <property type="protein sequence ID" value="CAB4802164.1"/>
    <property type="molecule type" value="Genomic_DNA"/>
</dbReference>
<evidence type="ECO:0000313" key="2">
    <source>
        <dbReference type="EMBL" id="CAB4712571.1"/>
    </source>
</evidence>
<accession>A0A6J7R8P2</accession>
<dbReference type="EMBL" id="CAFBMF010000014">
    <property type="protein sequence ID" value="CAB4891242.1"/>
    <property type="molecule type" value="Genomic_DNA"/>
</dbReference>
<dbReference type="EMBL" id="CAFBLJ010000003">
    <property type="protein sequence ID" value="CAB4855925.1"/>
    <property type="molecule type" value="Genomic_DNA"/>
</dbReference>
<dbReference type="SUPFAM" id="SSF54637">
    <property type="entry name" value="Thioesterase/thiol ester dehydrase-isomerase"/>
    <property type="match status" value="1"/>
</dbReference>
<name>A0A6J7R8P2_9ZZZZ</name>
<dbReference type="Gene3D" id="3.10.129.10">
    <property type="entry name" value="Hotdog Thioesterase"/>
    <property type="match status" value="1"/>
</dbReference>
<reference evidence="7" key="1">
    <citation type="submission" date="2020-05" db="EMBL/GenBank/DDBJ databases">
        <authorList>
            <person name="Chiriac C."/>
            <person name="Salcher M."/>
            <person name="Ghai R."/>
            <person name="Kavagutti S V."/>
        </authorList>
    </citation>
    <scope>NUCLEOTIDE SEQUENCE</scope>
</reference>
<proteinExistence type="predicted"/>
<feature type="domain" description="MaoC-like" evidence="1">
    <location>
        <begin position="15"/>
        <end position="122"/>
    </location>
</feature>
<evidence type="ECO:0000313" key="5">
    <source>
        <dbReference type="EMBL" id="CAB4855925.1"/>
    </source>
</evidence>
<evidence type="ECO:0000313" key="6">
    <source>
        <dbReference type="EMBL" id="CAB4891242.1"/>
    </source>
</evidence>
<dbReference type="EMBL" id="CAFBPS010000023">
    <property type="protein sequence ID" value="CAB5025077.1"/>
    <property type="molecule type" value="Genomic_DNA"/>
</dbReference>
<organism evidence="7">
    <name type="scientific">freshwater metagenome</name>
    <dbReference type="NCBI Taxonomy" id="449393"/>
    <lineage>
        <taxon>unclassified sequences</taxon>
        <taxon>metagenomes</taxon>
        <taxon>ecological metagenomes</taxon>
    </lineage>
</organism>
<dbReference type="EMBL" id="CAEZZP010000003">
    <property type="protein sequence ID" value="CAB4760985.1"/>
    <property type="molecule type" value="Genomic_DNA"/>
</dbReference>
<gene>
    <name evidence="2" type="ORF">UFOPK2658_00496</name>
    <name evidence="3" type="ORF">UFOPK2880_00102</name>
    <name evidence="4" type="ORF">UFOPK3004_00736</name>
    <name evidence="5" type="ORF">UFOPK3304_00125</name>
    <name evidence="6" type="ORF">UFOPK3494_00376</name>
    <name evidence="7" type="ORF">UFOPK4134_00510</name>
</gene>
<dbReference type="InterPro" id="IPR002539">
    <property type="entry name" value="MaoC-like_dom"/>
</dbReference>
<dbReference type="AlphaFoldDB" id="A0A6J7R8P2"/>
<dbReference type="CDD" id="cd03455">
    <property type="entry name" value="SAV4209"/>
    <property type="match status" value="1"/>
</dbReference>
<dbReference type="EMBL" id="CAEZYH010000011">
    <property type="protein sequence ID" value="CAB4712571.1"/>
    <property type="molecule type" value="Genomic_DNA"/>
</dbReference>
<protein>
    <submittedName>
        <fullName evidence="7">Unannotated protein</fullName>
    </submittedName>
</protein>
<evidence type="ECO:0000313" key="7">
    <source>
        <dbReference type="EMBL" id="CAB5025077.1"/>
    </source>
</evidence>
<evidence type="ECO:0000259" key="1">
    <source>
        <dbReference type="Pfam" id="PF01575"/>
    </source>
</evidence>
<evidence type="ECO:0000313" key="4">
    <source>
        <dbReference type="EMBL" id="CAB4802164.1"/>
    </source>
</evidence>
<dbReference type="Pfam" id="PF01575">
    <property type="entry name" value="MaoC_dehydratas"/>
    <property type="match status" value="1"/>
</dbReference>